<reference evidence="1 2" key="1">
    <citation type="journal article" date="2019" name="Commun. Biol.">
        <title>The bagworm genome reveals a unique fibroin gene that provides high tensile strength.</title>
        <authorList>
            <person name="Kono N."/>
            <person name="Nakamura H."/>
            <person name="Ohtoshi R."/>
            <person name="Tomita M."/>
            <person name="Numata K."/>
            <person name="Arakawa K."/>
        </authorList>
    </citation>
    <scope>NUCLEOTIDE SEQUENCE [LARGE SCALE GENOMIC DNA]</scope>
</reference>
<evidence type="ECO:0000313" key="1">
    <source>
        <dbReference type="EMBL" id="GBP45901.1"/>
    </source>
</evidence>
<sequence>MELEDGHRNSVIKRRNPIEFGLVFNDAKENAIKERRKCTSRGRRRDRTSGAPEVRAVVCSRRFGELETTQKISLRRQSDVRMRRLPPCGRQTRSRSCNELARVV</sequence>
<dbReference type="AlphaFoldDB" id="A0A4C1W4C2"/>
<name>A0A4C1W4C2_EUMVA</name>
<dbReference type="Proteomes" id="UP000299102">
    <property type="component" value="Unassembled WGS sequence"/>
</dbReference>
<proteinExistence type="predicted"/>
<evidence type="ECO:0000313" key="2">
    <source>
        <dbReference type="Proteomes" id="UP000299102"/>
    </source>
</evidence>
<dbReference type="EMBL" id="BGZK01000473">
    <property type="protein sequence ID" value="GBP45901.1"/>
    <property type="molecule type" value="Genomic_DNA"/>
</dbReference>
<comment type="caution">
    <text evidence="1">The sequence shown here is derived from an EMBL/GenBank/DDBJ whole genome shotgun (WGS) entry which is preliminary data.</text>
</comment>
<organism evidence="1 2">
    <name type="scientific">Eumeta variegata</name>
    <name type="common">Bagworm moth</name>
    <name type="synonym">Eumeta japonica</name>
    <dbReference type="NCBI Taxonomy" id="151549"/>
    <lineage>
        <taxon>Eukaryota</taxon>
        <taxon>Metazoa</taxon>
        <taxon>Ecdysozoa</taxon>
        <taxon>Arthropoda</taxon>
        <taxon>Hexapoda</taxon>
        <taxon>Insecta</taxon>
        <taxon>Pterygota</taxon>
        <taxon>Neoptera</taxon>
        <taxon>Endopterygota</taxon>
        <taxon>Lepidoptera</taxon>
        <taxon>Glossata</taxon>
        <taxon>Ditrysia</taxon>
        <taxon>Tineoidea</taxon>
        <taxon>Psychidae</taxon>
        <taxon>Oiketicinae</taxon>
        <taxon>Eumeta</taxon>
    </lineage>
</organism>
<accession>A0A4C1W4C2</accession>
<protein>
    <submittedName>
        <fullName evidence="1">Uncharacterized protein</fullName>
    </submittedName>
</protein>
<gene>
    <name evidence="1" type="ORF">EVAR_31808_1</name>
</gene>
<keyword evidence="2" id="KW-1185">Reference proteome</keyword>